<keyword evidence="2" id="KW-0328">Glycosyltransferase</keyword>
<dbReference type="EMBL" id="CP059733">
    <property type="protein sequence ID" value="WDE05015.1"/>
    <property type="molecule type" value="Genomic_DNA"/>
</dbReference>
<evidence type="ECO:0000256" key="1">
    <source>
        <dbReference type="ARBA" id="ARBA00006739"/>
    </source>
</evidence>
<dbReference type="Gene3D" id="3.90.550.10">
    <property type="entry name" value="Spore Coat Polysaccharide Biosynthesis Protein SpsA, Chain A"/>
    <property type="match status" value="1"/>
</dbReference>
<sequence>MEVIFFISAAVIFYAYIGYPLLLMFFCRKLDNSRENRVMAAEDFPEVTLVLAAYNGEHRIRDRLDNLLATDYPQEKLHIIVVSDGSTDNTVAVARAYDFPRLKVMALENNQGKAAALNLAMEQVSTPLVAFADLRQNFAPDALGEMCRHFIDDSIGAVTGNLMIEQNQDDGASKDPGLYWKYEKAIRHAEGQLNSVVGVTGAIYMIRSQLFTPLQQHTILDDVYTPMCIVRAGKRVVMANEALAFDSSSHSVKEEFGRKVRTLAGNYQLMKIIPWINNPFKNPIFWQWFSHKVCRLLVPFALILLFASCIALQEMFFNLLLALQLGFYACAYYGYKKLVQGKSAGIFNVPATFTILNIAAFIALFKHLFSTPEKLWKKR</sequence>
<organism evidence="6 7">
    <name type="scientific">Thalassomonas viridans</name>
    <dbReference type="NCBI Taxonomy" id="137584"/>
    <lineage>
        <taxon>Bacteria</taxon>
        <taxon>Pseudomonadati</taxon>
        <taxon>Pseudomonadota</taxon>
        <taxon>Gammaproteobacteria</taxon>
        <taxon>Alteromonadales</taxon>
        <taxon>Colwelliaceae</taxon>
        <taxon>Thalassomonas</taxon>
    </lineage>
</organism>
<dbReference type="GO" id="GO:0016757">
    <property type="term" value="F:glycosyltransferase activity"/>
    <property type="evidence" value="ECO:0007669"/>
    <property type="project" value="UniProtKB-KW"/>
</dbReference>
<dbReference type="KEGG" id="tvd:SG34_027555"/>
<name>A0AAE9Z2T4_9GAMM</name>
<feature type="transmembrane region" description="Helical" evidence="4">
    <location>
        <begin position="6"/>
        <end position="27"/>
    </location>
</feature>
<reference evidence="6 7" key="1">
    <citation type="journal article" date="2015" name="Genome Announc.">
        <title>Draft Genome Sequences of Marine Isolates of Thalassomonas viridans and Thalassomonas actiniarum.</title>
        <authorList>
            <person name="Olonade I."/>
            <person name="van Zyl L.J."/>
            <person name="Trindade M."/>
        </authorList>
    </citation>
    <scope>NUCLEOTIDE SEQUENCE [LARGE SCALE GENOMIC DNA]</scope>
    <source>
        <strain evidence="6 7">XOM25</strain>
    </source>
</reference>
<feature type="transmembrane region" description="Helical" evidence="4">
    <location>
        <begin position="293"/>
        <end position="313"/>
    </location>
</feature>
<dbReference type="PANTHER" id="PTHR43630:SF1">
    <property type="entry name" value="POLY-BETA-1,6-N-ACETYL-D-GLUCOSAMINE SYNTHASE"/>
    <property type="match status" value="1"/>
</dbReference>
<feature type="domain" description="Glycosyltransferase 2-like" evidence="5">
    <location>
        <begin position="49"/>
        <end position="204"/>
    </location>
</feature>
<dbReference type="RefSeq" id="WP_053046975.1">
    <property type="nucleotide sequence ID" value="NZ_CP059733.1"/>
</dbReference>
<dbReference type="CDD" id="cd06439">
    <property type="entry name" value="CESA_like_1"/>
    <property type="match status" value="1"/>
</dbReference>
<dbReference type="Proteomes" id="UP000032352">
    <property type="component" value="Chromosome"/>
</dbReference>
<keyword evidence="4" id="KW-0472">Membrane</keyword>
<evidence type="ECO:0000256" key="3">
    <source>
        <dbReference type="ARBA" id="ARBA00022679"/>
    </source>
</evidence>
<dbReference type="PANTHER" id="PTHR43630">
    <property type="entry name" value="POLY-BETA-1,6-N-ACETYL-D-GLUCOSAMINE SYNTHASE"/>
    <property type="match status" value="1"/>
</dbReference>
<reference evidence="6 7" key="2">
    <citation type="journal article" date="2022" name="Mar. Drugs">
        <title>Bioassay-Guided Fractionation Leads to the Detection of Cholic Acid Generated by the Rare Thalassomonas sp.</title>
        <authorList>
            <person name="Pheiffer F."/>
            <person name="Schneider Y.K."/>
            <person name="Hansen E.H."/>
            <person name="Andersen J.H."/>
            <person name="Isaksson J."/>
            <person name="Busche T."/>
            <person name="R C."/>
            <person name="Kalinowski J."/>
            <person name="Zyl L.V."/>
            <person name="Trindade M."/>
        </authorList>
    </citation>
    <scope>NUCLEOTIDE SEQUENCE [LARGE SCALE GENOMIC DNA]</scope>
    <source>
        <strain evidence="6 7">XOM25</strain>
    </source>
</reference>
<evidence type="ECO:0000256" key="4">
    <source>
        <dbReference type="SAM" id="Phobius"/>
    </source>
</evidence>
<keyword evidence="4" id="KW-0812">Transmembrane</keyword>
<dbReference type="Pfam" id="PF00535">
    <property type="entry name" value="Glycos_transf_2"/>
    <property type="match status" value="1"/>
</dbReference>
<keyword evidence="4" id="KW-1133">Transmembrane helix</keyword>
<dbReference type="SUPFAM" id="SSF53448">
    <property type="entry name" value="Nucleotide-diphospho-sugar transferases"/>
    <property type="match status" value="1"/>
</dbReference>
<evidence type="ECO:0000313" key="7">
    <source>
        <dbReference type="Proteomes" id="UP000032352"/>
    </source>
</evidence>
<dbReference type="InterPro" id="IPR001173">
    <property type="entry name" value="Glyco_trans_2-like"/>
</dbReference>
<protein>
    <submittedName>
        <fullName evidence="6">Glycosyltransferase family 2 protein</fullName>
    </submittedName>
</protein>
<dbReference type="AlphaFoldDB" id="A0AAE9Z2T4"/>
<gene>
    <name evidence="6" type="ORF">SG34_027555</name>
</gene>
<evidence type="ECO:0000256" key="2">
    <source>
        <dbReference type="ARBA" id="ARBA00022676"/>
    </source>
</evidence>
<proteinExistence type="inferred from homology"/>
<feature type="transmembrane region" description="Helical" evidence="4">
    <location>
        <begin position="347"/>
        <end position="369"/>
    </location>
</feature>
<keyword evidence="3" id="KW-0808">Transferase</keyword>
<dbReference type="InterPro" id="IPR029044">
    <property type="entry name" value="Nucleotide-diphossugar_trans"/>
</dbReference>
<evidence type="ECO:0000313" key="6">
    <source>
        <dbReference type="EMBL" id="WDE05015.1"/>
    </source>
</evidence>
<comment type="similarity">
    <text evidence="1">Belongs to the glycosyltransferase 2 family.</text>
</comment>
<keyword evidence="7" id="KW-1185">Reference proteome</keyword>
<accession>A0AAE9Z2T4</accession>
<evidence type="ECO:0000259" key="5">
    <source>
        <dbReference type="Pfam" id="PF00535"/>
    </source>
</evidence>